<keyword evidence="1" id="KW-0812">Transmembrane</keyword>
<dbReference type="STRING" id="29422.Lbru_3156"/>
<dbReference type="PATRIC" id="fig|29422.6.peg.3335"/>
<reference evidence="2 3" key="1">
    <citation type="submission" date="2015-11" db="EMBL/GenBank/DDBJ databases">
        <title>Genomic analysis of 38 Legionella species identifies large and diverse effector repertoires.</title>
        <authorList>
            <person name="Burstein D."/>
            <person name="Amaro F."/>
            <person name="Zusman T."/>
            <person name="Lifshitz Z."/>
            <person name="Cohen O."/>
            <person name="Gilbert J.A."/>
            <person name="Pupko T."/>
            <person name="Shuman H.A."/>
            <person name="Segal G."/>
        </authorList>
    </citation>
    <scope>NUCLEOTIDE SEQUENCE [LARGE SCALE GENOMIC DNA]</scope>
    <source>
        <strain evidence="2 3">ATCC 43878</strain>
    </source>
</reference>
<feature type="transmembrane region" description="Helical" evidence="1">
    <location>
        <begin position="42"/>
        <end position="64"/>
    </location>
</feature>
<comment type="caution">
    <text evidence="2">The sequence shown here is derived from an EMBL/GenBank/DDBJ whole genome shotgun (WGS) entry which is preliminary data.</text>
</comment>
<organism evidence="2 3">
    <name type="scientific">Legionella brunensis</name>
    <dbReference type="NCBI Taxonomy" id="29422"/>
    <lineage>
        <taxon>Bacteria</taxon>
        <taxon>Pseudomonadati</taxon>
        <taxon>Pseudomonadota</taxon>
        <taxon>Gammaproteobacteria</taxon>
        <taxon>Legionellales</taxon>
        <taxon>Legionellaceae</taxon>
        <taxon>Legionella</taxon>
    </lineage>
</organism>
<keyword evidence="3" id="KW-1185">Reference proteome</keyword>
<keyword evidence="1" id="KW-1133">Transmembrane helix</keyword>
<sequence>MIQLRLVLLLLFLVFPQLQGVEAATPETLGNVSSSITSSFTSLARLITAISYIGGLAFTIVAIMKFKQHKDNPTQVPIGQAISQVCIAVVLLFLPSLLGYIGGTLFGSDARTSGPTGQIYCSDTSAVYSADSCGK</sequence>
<dbReference type="RefSeq" id="WP_058443097.1">
    <property type="nucleotide sequence ID" value="NZ_CAAAHU010000008.1"/>
</dbReference>
<evidence type="ECO:0000256" key="1">
    <source>
        <dbReference type="SAM" id="Phobius"/>
    </source>
</evidence>
<protein>
    <submittedName>
        <fullName evidence="2">IcmD (DotP)</fullName>
    </submittedName>
</protein>
<evidence type="ECO:0000313" key="3">
    <source>
        <dbReference type="Proteomes" id="UP000054742"/>
    </source>
</evidence>
<dbReference type="AlphaFoldDB" id="A0A0W0S1N5"/>
<name>A0A0W0S1N5_9GAMM</name>
<keyword evidence="1" id="KW-0472">Membrane</keyword>
<accession>A0A0W0S1N5</accession>
<dbReference type="OrthoDB" id="5645847at2"/>
<proteinExistence type="predicted"/>
<dbReference type="EMBL" id="LNXV01000036">
    <property type="protein sequence ID" value="KTC77049.1"/>
    <property type="molecule type" value="Genomic_DNA"/>
</dbReference>
<gene>
    <name evidence="2" type="primary">icmD_2</name>
    <name evidence="2" type="ORF">Lbru_3156</name>
</gene>
<evidence type="ECO:0000313" key="2">
    <source>
        <dbReference type="EMBL" id="KTC77049.1"/>
    </source>
</evidence>
<feature type="transmembrane region" description="Helical" evidence="1">
    <location>
        <begin position="85"/>
        <end position="106"/>
    </location>
</feature>
<dbReference type="Proteomes" id="UP000054742">
    <property type="component" value="Unassembled WGS sequence"/>
</dbReference>